<feature type="domain" description="HTH tetR-type" evidence="3">
    <location>
        <begin position="8"/>
        <end position="68"/>
    </location>
</feature>
<dbReference type="STRING" id="1114972.FD35_GL002730"/>
<dbReference type="InterPro" id="IPR050624">
    <property type="entry name" value="HTH-type_Tx_Regulator"/>
</dbReference>
<reference evidence="4 5" key="1">
    <citation type="journal article" date="2015" name="Genome Announc.">
        <title>Expanding the biotechnology potential of lactobacilli through comparative genomics of 213 strains and associated genera.</title>
        <authorList>
            <person name="Sun Z."/>
            <person name="Harris H.M."/>
            <person name="McCann A."/>
            <person name="Guo C."/>
            <person name="Argimon S."/>
            <person name="Zhang W."/>
            <person name="Yang X."/>
            <person name="Jeffery I.B."/>
            <person name="Cooney J.C."/>
            <person name="Kagawa T.F."/>
            <person name="Liu W."/>
            <person name="Song Y."/>
            <person name="Salvetti E."/>
            <person name="Wrobel A."/>
            <person name="Rasinkangas P."/>
            <person name="Parkhill J."/>
            <person name="Rea M.C."/>
            <person name="O'Sullivan O."/>
            <person name="Ritari J."/>
            <person name="Douillard F.P."/>
            <person name="Paul Ross R."/>
            <person name="Yang R."/>
            <person name="Briner A.E."/>
            <person name="Felis G.E."/>
            <person name="de Vos W.M."/>
            <person name="Barrangou R."/>
            <person name="Klaenhammer T.R."/>
            <person name="Caufield P.W."/>
            <person name="Cui Y."/>
            <person name="Zhang H."/>
            <person name="O'Toole P.W."/>
        </authorList>
    </citation>
    <scope>NUCLEOTIDE SEQUENCE [LARGE SCALE GENOMIC DNA]</scope>
    <source>
        <strain evidence="4 5">DSM 15814</strain>
    </source>
</reference>
<dbReference type="PANTHER" id="PTHR43479">
    <property type="entry name" value="ACREF/ENVCD OPERON REPRESSOR-RELATED"/>
    <property type="match status" value="1"/>
</dbReference>
<evidence type="ECO:0000256" key="2">
    <source>
        <dbReference type="PROSITE-ProRule" id="PRU00335"/>
    </source>
</evidence>
<gene>
    <name evidence="4" type="ORF">FD35_GL002730</name>
</gene>
<keyword evidence="1 2" id="KW-0238">DNA-binding</keyword>
<accession>A0A0R1RGP4</accession>
<dbReference type="InterPro" id="IPR001647">
    <property type="entry name" value="HTH_TetR"/>
</dbReference>
<dbReference type="RefSeq" id="WP_017260923.1">
    <property type="nucleotide sequence ID" value="NZ_AUAW01000009.1"/>
</dbReference>
<dbReference type="Pfam" id="PF00440">
    <property type="entry name" value="TetR_N"/>
    <property type="match status" value="1"/>
</dbReference>
<evidence type="ECO:0000259" key="3">
    <source>
        <dbReference type="PROSITE" id="PS50977"/>
    </source>
</evidence>
<organism evidence="4 5">
    <name type="scientific">Furfurilactobacillus rossiae DSM 15814</name>
    <dbReference type="NCBI Taxonomy" id="1114972"/>
    <lineage>
        <taxon>Bacteria</taxon>
        <taxon>Bacillati</taxon>
        <taxon>Bacillota</taxon>
        <taxon>Bacilli</taxon>
        <taxon>Lactobacillales</taxon>
        <taxon>Lactobacillaceae</taxon>
        <taxon>Furfurilactobacillus</taxon>
    </lineage>
</organism>
<dbReference type="eggNOG" id="COG1309">
    <property type="taxonomic scope" value="Bacteria"/>
</dbReference>
<dbReference type="PANTHER" id="PTHR43479:SF11">
    <property type="entry name" value="ACREF_ENVCD OPERON REPRESSOR-RELATED"/>
    <property type="match status" value="1"/>
</dbReference>
<dbReference type="EMBL" id="AZFF01000009">
    <property type="protein sequence ID" value="KRL54388.1"/>
    <property type="molecule type" value="Genomic_DNA"/>
</dbReference>
<dbReference type="InterPro" id="IPR039532">
    <property type="entry name" value="TetR_C_Firmicutes"/>
</dbReference>
<protein>
    <recommendedName>
        <fullName evidence="3">HTH tetR-type domain-containing protein</fullName>
    </recommendedName>
</protein>
<dbReference type="AlphaFoldDB" id="A0A0R1RGP4"/>
<keyword evidence="5" id="KW-1185">Reference proteome</keyword>
<sequence length="204" mass="23272">MKDNVKIARTEATIKATVIELIKQKSLAKLSISDITRGAKINRGTFYLHYVDKNDLIDHYEETLIDHLKIIFDGYKPLMPRPLSEIKVMITTALTYIDSERPLFNALMSDQGDITFTNQLKRMFLWYVEDSLEHVKTKYSHPIIPEKYAKELVLDSVVGIVTVWVMDSHPDSIEKVADILTNSRFMAPVNLAGVTQSLSKIKDS</sequence>
<dbReference type="PATRIC" id="fig|1114972.6.peg.2798"/>
<dbReference type="Proteomes" id="UP000051999">
    <property type="component" value="Unassembled WGS sequence"/>
</dbReference>
<dbReference type="InterPro" id="IPR009057">
    <property type="entry name" value="Homeodomain-like_sf"/>
</dbReference>
<dbReference type="Pfam" id="PF14278">
    <property type="entry name" value="TetR_C_8"/>
    <property type="match status" value="1"/>
</dbReference>
<proteinExistence type="predicted"/>
<dbReference type="Gene3D" id="1.10.357.10">
    <property type="entry name" value="Tetracycline Repressor, domain 2"/>
    <property type="match status" value="1"/>
</dbReference>
<evidence type="ECO:0000313" key="5">
    <source>
        <dbReference type="Proteomes" id="UP000051999"/>
    </source>
</evidence>
<dbReference type="GO" id="GO:0003677">
    <property type="term" value="F:DNA binding"/>
    <property type="evidence" value="ECO:0007669"/>
    <property type="project" value="UniProtKB-UniRule"/>
</dbReference>
<name>A0A0R1RGP4_9LACO</name>
<dbReference type="SUPFAM" id="SSF46689">
    <property type="entry name" value="Homeodomain-like"/>
    <property type="match status" value="1"/>
</dbReference>
<evidence type="ECO:0000313" key="4">
    <source>
        <dbReference type="EMBL" id="KRL54388.1"/>
    </source>
</evidence>
<feature type="DNA-binding region" description="H-T-H motif" evidence="2">
    <location>
        <begin position="31"/>
        <end position="50"/>
    </location>
</feature>
<comment type="caution">
    <text evidence="4">The sequence shown here is derived from an EMBL/GenBank/DDBJ whole genome shotgun (WGS) entry which is preliminary data.</text>
</comment>
<dbReference type="PROSITE" id="PS50977">
    <property type="entry name" value="HTH_TETR_2"/>
    <property type="match status" value="1"/>
</dbReference>
<evidence type="ECO:0000256" key="1">
    <source>
        <dbReference type="ARBA" id="ARBA00023125"/>
    </source>
</evidence>